<name>A0A7J7TNK7_PIPKU</name>
<organism evidence="2 3">
    <name type="scientific">Pipistrellus kuhlii</name>
    <name type="common">Kuhl's pipistrelle</name>
    <dbReference type="NCBI Taxonomy" id="59472"/>
    <lineage>
        <taxon>Eukaryota</taxon>
        <taxon>Metazoa</taxon>
        <taxon>Chordata</taxon>
        <taxon>Craniata</taxon>
        <taxon>Vertebrata</taxon>
        <taxon>Euteleostomi</taxon>
        <taxon>Mammalia</taxon>
        <taxon>Eutheria</taxon>
        <taxon>Laurasiatheria</taxon>
        <taxon>Chiroptera</taxon>
        <taxon>Yangochiroptera</taxon>
        <taxon>Vespertilionidae</taxon>
        <taxon>Pipistrellus</taxon>
    </lineage>
</organism>
<feature type="region of interest" description="Disordered" evidence="1">
    <location>
        <begin position="88"/>
        <end position="119"/>
    </location>
</feature>
<feature type="region of interest" description="Disordered" evidence="1">
    <location>
        <begin position="288"/>
        <end position="319"/>
    </location>
</feature>
<feature type="compositionally biased region" description="Gly residues" evidence="1">
    <location>
        <begin position="172"/>
        <end position="182"/>
    </location>
</feature>
<accession>A0A7J7TNK7</accession>
<feature type="region of interest" description="Disordered" evidence="1">
    <location>
        <begin position="140"/>
        <end position="267"/>
    </location>
</feature>
<keyword evidence="3" id="KW-1185">Reference proteome</keyword>
<dbReference type="EMBL" id="JACAGB010000026">
    <property type="protein sequence ID" value="KAF6302339.1"/>
    <property type="molecule type" value="Genomic_DNA"/>
</dbReference>
<proteinExistence type="predicted"/>
<dbReference type="Proteomes" id="UP000558488">
    <property type="component" value="Unassembled WGS sequence"/>
</dbReference>
<dbReference type="AlphaFoldDB" id="A0A7J7TNK7"/>
<feature type="compositionally biased region" description="Low complexity" evidence="1">
    <location>
        <begin position="245"/>
        <end position="256"/>
    </location>
</feature>
<gene>
    <name evidence="2" type="ORF">mPipKuh1_009328</name>
</gene>
<evidence type="ECO:0000313" key="3">
    <source>
        <dbReference type="Proteomes" id="UP000558488"/>
    </source>
</evidence>
<feature type="compositionally biased region" description="Polar residues" evidence="1">
    <location>
        <begin position="144"/>
        <end position="158"/>
    </location>
</feature>
<protein>
    <submittedName>
        <fullName evidence="2">Uncharacterized protein</fullName>
    </submittedName>
</protein>
<feature type="region of interest" description="Disordered" evidence="1">
    <location>
        <begin position="326"/>
        <end position="345"/>
    </location>
</feature>
<comment type="caution">
    <text evidence="2">The sequence shown here is derived from an EMBL/GenBank/DDBJ whole genome shotgun (WGS) entry which is preliminary data.</text>
</comment>
<reference evidence="2 3" key="1">
    <citation type="journal article" date="2020" name="Nature">
        <title>Six reference-quality genomes reveal evolution of bat adaptations.</title>
        <authorList>
            <person name="Jebb D."/>
            <person name="Huang Z."/>
            <person name="Pippel M."/>
            <person name="Hughes G.M."/>
            <person name="Lavrichenko K."/>
            <person name="Devanna P."/>
            <person name="Winkler S."/>
            <person name="Jermiin L.S."/>
            <person name="Skirmuntt E.C."/>
            <person name="Katzourakis A."/>
            <person name="Burkitt-Gray L."/>
            <person name="Ray D.A."/>
            <person name="Sullivan K.A.M."/>
            <person name="Roscito J.G."/>
            <person name="Kirilenko B.M."/>
            <person name="Davalos L.M."/>
            <person name="Corthals A.P."/>
            <person name="Power M.L."/>
            <person name="Jones G."/>
            <person name="Ransome R.D."/>
            <person name="Dechmann D.K.N."/>
            <person name="Locatelli A.G."/>
            <person name="Puechmaille S.J."/>
            <person name="Fedrigo O."/>
            <person name="Jarvis E.D."/>
            <person name="Hiller M."/>
            <person name="Vernes S.C."/>
            <person name="Myers E.W."/>
            <person name="Teeling E.C."/>
        </authorList>
    </citation>
    <scope>NUCLEOTIDE SEQUENCE [LARGE SCALE GENOMIC DNA]</scope>
    <source>
        <strain evidence="2">MPipKuh1</strain>
        <tissue evidence="2">Flight muscle</tissue>
    </source>
</reference>
<evidence type="ECO:0000256" key="1">
    <source>
        <dbReference type="SAM" id="MobiDB-lite"/>
    </source>
</evidence>
<sequence>MLLHPSVAFLPCAPSAGPSGLPRRLRWEVRSSMQTRRRKQIGLIEASAEIMLWLLGFQPLQRASKQPEVSPFPPRINRELGSLASRNCARGPVASHSPEPGVLSSRNHPAPGAARGGGAAEPVSLCLLAAAGVPPLPRCRGRAQLSSPQPSAGGSSWQAAAHQLGHRRRVCEGGGKQDGAGTGQDPCSPSLQTCPWKTHLETPARQTRTGMKGGQGAPPSRPQARRWASCEPGRASQREDQTGDAAARPPARPAGAGFQGPVSACPPERPMAMVTGTLQQLLETTVRHTGDNGRTGCVSHSRGRDHVAGGRAEVPAGPEWGGCPSGLASEKGHRPLQGLSGLPPADSAVLLVS</sequence>
<evidence type="ECO:0000313" key="2">
    <source>
        <dbReference type="EMBL" id="KAF6302339.1"/>
    </source>
</evidence>